<keyword evidence="2" id="KW-1185">Reference proteome</keyword>
<sequence>MDNMASNSPPSHLILVCCHAIYLGGPTKGTSESEWLLANFQRDEVPTFTSHLQTGLSLLSQDPCALLVLSGSKTRPEIDKSEAQSYLDLAVEHDFWGLADDHGMRVRERILCEEQALDSFANLLFSVMRFWRATAAWPTTLTVVSHEFKRRRFMDCHVPALRLAPHRVRFVGIDPCYMQRGHASWDQARCEAVVEGEHERGFMAWREDGSGRGAPLRQKRAARNPWCVGQELFCDEDEKMRSLVRCTIVDSEEFLIEGEPQPWE</sequence>
<reference evidence="1 2" key="1">
    <citation type="submission" date="2024-06" db="EMBL/GenBank/DDBJ databases">
        <title>Complete genome of Phlyctema vagabunda strain 19-DSS-EL-015.</title>
        <authorList>
            <person name="Fiorenzani C."/>
        </authorList>
    </citation>
    <scope>NUCLEOTIDE SEQUENCE [LARGE SCALE GENOMIC DNA]</scope>
    <source>
        <strain evidence="1 2">19-DSS-EL-015</strain>
    </source>
</reference>
<evidence type="ECO:0000313" key="1">
    <source>
        <dbReference type="EMBL" id="KAL3424580.1"/>
    </source>
</evidence>
<dbReference type="EMBL" id="JBFCZG010000003">
    <property type="protein sequence ID" value="KAL3424580.1"/>
    <property type="molecule type" value="Genomic_DNA"/>
</dbReference>
<dbReference type="Proteomes" id="UP001629113">
    <property type="component" value="Unassembled WGS sequence"/>
</dbReference>
<accession>A0ABR4PMR3</accession>
<organism evidence="1 2">
    <name type="scientific">Phlyctema vagabunda</name>
    <dbReference type="NCBI Taxonomy" id="108571"/>
    <lineage>
        <taxon>Eukaryota</taxon>
        <taxon>Fungi</taxon>
        <taxon>Dikarya</taxon>
        <taxon>Ascomycota</taxon>
        <taxon>Pezizomycotina</taxon>
        <taxon>Leotiomycetes</taxon>
        <taxon>Helotiales</taxon>
        <taxon>Dermateaceae</taxon>
        <taxon>Phlyctema</taxon>
    </lineage>
</organism>
<evidence type="ECO:0000313" key="2">
    <source>
        <dbReference type="Proteomes" id="UP001629113"/>
    </source>
</evidence>
<gene>
    <name evidence="1" type="ORF">PVAG01_03861</name>
</gene>
<dbReference type="PANTHER" id="PTHR28110">
    <property type="entry name" value="TRANSMEMBRANE PROTEIN"/>
    <property type="match status" value="1"/>
</dbReference>
<comment type="caution">
    <text evidence="1">The sequence shown here is derived from an EMBL/GenBank/DDBJ whole genome shotgun (WGS) entry which is preliminary data.</text>
</comment>
<proteinExistence type="predicted"/>
<dbReference type="InterPro" id="IPR055323">
    <property type="entry name" value="C57A10.07/YOR238W"/>
</dbReference>
<protein>
    <submittedName>
        <fullName evidence="1">Dihydrofolate synthetase</fullName>
    </submittedName>
</protein>
<dbReference type="PANTHER" id="PTHR28110:SF1">
    <property type="entry name" value="TRANSMEMBRANE PROTEIN"/>
    <property type="match status" value="1"/>
</dbReference>
<name>A0ABR4PMR3_9HELO</name>